<dbReference type="SUPFAM" id="SSF54373">
    <property type="entry name" value="FAD-linked reductases, C-terminal domain"/>
    <property type="match status" value="1"/>
</dbReference>
<gene>
    <name evidence="8" type="ORF">J2W69_002277</name>
</gene>
<dbReference type="RefSeq" id="WP_310278283.1">
    <property type="nucleotide sequence ID" value="NZ_JAVDWR010000006.1"/>
</dbReference>
<keyword evidence="5" id="KW-0073">Auxin biosynthesis</keyword>
<proteinExistence type="inferred from homology"/>
<evidence type="ECO:0000256" key="5">
    <source>
        <dbReference type="ARBA" id="ARBA00023070"/>
    </source>
</evidence>
<feature type="domain" description="Amine oxidase" evidence="7">
    <location>
        <begin position="17"/>
        <end position="396"/>
    </location>
</feature>
<comment type="catalytic activity">
    <reaction evidence="6">
        <text>L-tryptophan + O2 = indole-3-acetamide + CO2 + H2O</text>
        <dbReference type="Rhea" id="RHEA:16165"/>
        <dbReference type="ChEBI" id="CHEBI:15377"/>
        <dbReference type="ChEBI" id="CHEBI:15379"/>
        <dbReference type="ChEBI" id="CHEBI:16031"/>
        <dbReference type="ChEBI" id="CHEBI:16526"/>
        <dbReference type="ChEBI" id="CHEBI:57912"/>
        <dbReference type="EC" id="1.13.12.3"/>
    </reaction>
</comment>
<evidence type="ECO:0000259" key="7">
    <source>
        <dbReference type="Pfam" id="PF01593"/>
    </source>
</evidence>
<dbReference type="Pfam" id="PF01593">
    <property type="entry name" value="Amino_oxidase"/>
    <property type="match status" value="1"/>
</dbReference>
<dbReference type="EMBL" id="JAVDWR010000006">
    <property type="protein sequence ID" value="MDR7121335.1"/>
    <property type="molecule type" value="Genomic_DNA"/>
</dbReference>
<evidence type="ECO:0000256" key="6">
    <source>
        <dbReference type="ARBA" id="ARBA00047321"/>
    </source>
</evidence>
<keyword evidence="9" id="KW-1185">Reference proteome</keyword>
<dbReference type="SUPFAM" id="SSF51905">
    <property type="entry name" value="FAD/NAD(P)-binding domain"/>
    <property type="match status" value="1"/>
</dbReference>
<dbReference type="InterPro" id="IPR036188">
    <property type="entry name" value="FAD/NAD-bd_sf"/>
</dbReference>
<dbReference type="PANTHER" id="PTHR10742:SF342">
    <property type="entry name" value="AMINE OXIDASE"/>
    <property type="match status" value="1"/>
</dbReference>
<evidence type="ECO:0000313" key="8">
    <source>
        <dbReference type="EMBL" id="MDR7121335.1"/>
    </source>
</evidence>
<dbReference type="InterPro" id="IPR002937">
    <property type="entry name" value="Amino_oxidase"/>
</dbReference>
<reference evidence="8 9" key="1">
    <citation type="submission" date="2023-07" db="EMBL/GenBank/DDBJ databases">
        <title>Sorghum-associated microbial communities from plants grown in Nebraska, USA.</title>
        <authorList>
            <person name="Schachtman D."/>
        </authorList>
    </citation>
    <scope>NUCLEOTIDE SEQUENCE [LARGE SCALE GENOMIC DNA]</scope>
    <source>
        <strain evidence="8 9">4138</strain>
    </source>
</reference>
<name>A0ABU1W0F6_9GAMM</name>
<comment type="caution">
    <text evidence="8">The sequence shown here is derived from an EMBL/GenBank/DDBJ whole genome shotgun (WGS) entry which is preliminary data.</text>
</comment>
<dbReference type="InterPro" id="IPR050281">
    <property type="entry name" value="Flavin_monoamine_oxidase"/>
</dbReference>
<dbReference type="Gene3D" id="3.50.50.60">
    <property type="entry name" value="FAD/NAD(P)-binding domain"/>
    <property type="match status" value="2"/>
</dbReference>
<dbReference type="Proteomes" id="UP001257909">
    <property type="component" value="Unassembled WGS sequence"/>
</dbReference>
<comment type="pathway">
    <text evidence="1">Plant hormone metabolism; auxin biosynthesis.</text>
</comment>
<protein>
    <recommendedName>
        <fullName evidence="4">Tryptophan 2-monooxygenase</fullName>
        <ecNumber evidence="3">1.13.12.3</ecNumber>
    </recommendedName>
</protein>
<dbReference type="PANTHER" id="PTHR10742">
    <property type="entry name" value="FLAVIN MONOAMINE OXIDASE"/>
    <property type="match status" value="1"/>
</dbReference>
<evidence type="ECO:0000313" key="9">
    <source>
        <dbReference type="Proteomes" id="UP001257909"/>
    </source>
</evidence>
<organism evidence="8 9">
    <name type="scientific">Rheinheimera soli</name>
    <dbReference type="NCBI Taxonomy" id="443616"/>
    <lineage>
        <taxon>Bacteria</taxon>
        <taxon>Pseudomonadati</taxon>
        <taxon>Pseudomonadota</taxon>
        <taxon>Gammaproteobacteria</taxon>
        <taxon>Chromatiales</taxon>
        <taxon>Chromatiaceae</taxon>
        <taxon>Rheinheimera</taxon>
    </lineage>
</organism>
<evidence type="ECO:0000256" key="4">
    <source>
        <dbReference type="ARBA" id="ARBA00017871"/>
    </source>
</evidence>
<evidence type="ECO:0000256" key="2">
    <source>
        <dbReference type="ARBA" id="ARBA00005833"/>
    </source>
</evidence>
<evidence type="ECO:0000256" key="3">
    <source>
        <dbReference type="ARBA" id="ARBA00012535"/>
    </source>
</evidence>
<dbReference type="EC" id="1.13.12.3" evidence="3"/>
<evidence type="ECO:0000256" key="1">
    <source>
        <dbReference type="ARBA" id="ARBA00004814"/>
    </source>
</evidence>
<accession>A0ABU1W0F6</accession>
<sequence>MTQPIQLDIAIIGGGVSGCYSAWRLQQDRGHNSAIALYEYSNRIGGRLYSRKLPGLPNVVAELGGMRYIPGSHLMVKNLVTELQLPTKEFPMGSTLPIEPGGKAAGADNNLFYLRGQYFRYRDFAEHPDRIPYNLNWSERGYGPENMQVKVMNLICPGFADMSLNQQMQVKFFGKEIWRYGFWDLLYKVLSNEGYQFMKDAGGYEANVANANAVTQLPATEYKDDTEFLTLKDGFQSLPLTLAQQFADMPGQLAPSGRVQMNQRLTEIRYNPDSDYRYSLIFQATETNEAGKTTDKPDCVPTEVLAKQIILAMPRRSLELISSSFFDDPWLKQNLKSVLIQSAFKMFLAYEKPWWRSLGLVAGRSVTDLPIRQTYYMGTECEQPGGESTLHSLLMASYNDIGTVPFWKGLEAGKAFTGYVPQSLSCAPEQVVLKHEFQITEDMVATAHQQVTTLHNQQQLPPPYSAVYQEWGDDPYGGGWHEWKANYRLDQIMCRMRHPVADQEIYIVGEAYSYEQGWVEGALNTAESMLEQFFGLSKPQWLLKDPAFAKILQDNPDYNFLPTACPAPDLHSNSNSCVCGDCSEVLNEVTEFAYEGINNVEH</sequence>
<dbReference type="Gene3D" id="3.90.660.10">
    <property type="match status" value="1"/>
</dbReference>
<comment type="similarity">
    <text evidence="2">Belongs to the tryptophan 2-monooxygenase family.</text>
</comment>